<dbReference type="Gene3D" id="3.40.630.30">
    <property type="match status" value="1"/>
</dbReference>
<reference evidence="1 2" key="1">
    <citation type="submission" date="2019-07" db="EMBL/GenBank/DDBJ databases">
        <title>Genomic Encyclopedia of Type Strains, Phase IV (KMG-IV): sequencing the most valuable type-strain genomes for metagenomic binning, comparative biology and taxonomic classification.</title>
        <authorList>
            <person name="Goeker M."/>
        </authorList>
    </citation>
    <scope>NUCLEOTIDE SEQUENCE [LARGE SCALE GENOMIC DNA]</scope>
    <source>
        <strain evidence="1 2">SS015</strain>
    </source>
</reference>
<comment type="caution">
    <text evidence="1">The sequence shown here is derived from an EMBL/GenBank/DDBJ whole genome shotgun (WGS) entry which is preliminary data.</text>
</comment>
<sequence length="170" mass="18618">MKPSEIKLVCLPPDRLDESRLDMLAAFIRRHGRVPPGRVRANLEKAYRIAWAEVAGRLAGVSCLKRPRPAYLQDLGARLGFVLDGFLERGYTCVSPDRQGAGIATALTTRLTEEAGDRPFYVLAAETNPSINSILLAGGMVRIKAFDSEKAGRRLAFWVSPPGARRLGLS</sequence>
<gene>
    <name evidence="1" type="ORF">EDC39_11656</name>
</gene>
<dbReference type="EMBL" id="VNIB01000016">
    <property type="protein sequence ID" value="TYO95849.1"/>
    <property type="molecule type" value="Genomic_DNA"/>
</dbReference>
<organism evidence="1 2">
    <name type="scientific">Geothermobacter ehrlichii</name>
    <dbReference type="NCBI Taxonomy" id="213224"/>
    <lineage>
        <taxon>Bacteria</taxon>
        <taxon>Pseudomonadati</taxon>
        <taxon>Thermodesulfobacteriota</taxon>
        <taxon>Desulfuromonadia</taxon>
        <taxon>Desulfuromonadales</taxon>
        <taxon>Geothermobacteraceae</taxon>
        <taxon>Geothermobacter</taxon>
    </lineage>
</organism>
<name>A0A5D3WH89_9BACT</name>
<evidence type="ECO:0000313" key="1">
    <source>
        <dbReference type="EMBL" id="TYO95849.1"/>
    </source>
</evidence>
<evidence type="ECO:0008006" key="3">
    <source>
        <dbReference type="Google" id="ProtNLM"/>
    </source>
</evidence>
<dbReference type="InterPro" id="IPR016181">
    <property type="entry name" value="Acyl_CoA_acyltransferase"/>
</dbReference>
<dbReference type="RefSeq" id="WP_148896989.1">
    <property type="nucleotide sequence ID" value="NZ_VNIB01000016.1"/>
</dbReference>
<proteinExistence type="predicted"/>
<keyword evidence="2" id="KW-1185">Reference proteome</keyword>
<protein>
    <recommendedName>
        <fullName evidence="3">Acetyltransferase (GNAT) family protein</fullName>
    </recommendedName>
</protein>
<accession>A0A5D3WH89</accession>
<evidence type="ECO:0000313" key="2">
    <source>
        <dbReference type="Proteomes" id="UP000324159"/>
    </source>
</evidence>
<dbReference type="Proteomes" id="UP000324159">
    <property type="component" value="Unassembled WGS sequence"/>
</dbReference>
<dbReference type="AlphaFoldDB" id="A0A5D3WH89"/>
<dbReference type="OrthoDB" id="5420107at2"/>
<dbReference type="SUPFAM" id="SSF55729">
    <property type="entry name" value="Acyl-CoA N-acyltransferases (Nat)"/>
    <property type="match status" value="1"/>
</dbReference>